<evidence type="ECO:0000259" key="4">
    <source>
        <dbReference type="PROSITE" id="PS51883"/>
    </source>
</evidence>
<dbReference type="SUPFAM" id="SSF82051">
    <property type="entry name" value="Obg GTP-binding protein N-terminal domain"/>
    <property type="match status" value="1"/>
</dbReference>
<sequence>MTRARSVGKAFIDSIRIRVKAGCGGHGLRKYGGIGGNGGDVCLEAGKFTGLNSFLSVYPHKNICAESGKDSKKGCILGVKGEDKTVKVPVGITVYDENNKKIGELNEIGEKLIVAKGGGGGSPATQFTGMLGEEKIITLDLKLIADVGLVGFPNAGKSTLLKSISRADPKIASYPFTTLKPNLGVLKYDDLRQITMADLPGLIEGASMNIGMGHKFLKHVERTSVLLMVVDIDGFQYAPHLPHRSCIETIILLNKELELYDKMLLKKPILLAINKMDKTGAQDKLQDVLSNLGNLKSYVEENIDLDLRPETLLKFNNVVPISARYNKDSVFELKDAVRSVLDEDYFKKSKGSLKQKAENLMRELDKKSVEVGKLYT</sequence>
<name>A0AAW2I6V0_9NEOP</name>
<organism evidence="5">
    <name type="scientific">Menopon gallinae</name>
    <name type="common">poultry shaft louse</name>
    <dbReference type="NCBI Taxonomy" id="328185"/>
    <lineage>
        <taxon>Eukaryota</taxon>
        <taxon>Metazoa</taxon>
        <taxon>Ecdysozoa</taxon>
        <taxon>Arthropoda</taxon>
        <taxon>Hexapoda</taxon>
        <taxon>Insecta</taxon>
        <taxon>Pterygota</taxon>
        <taxon>Neoptera</taxon>
        <taxon>Paraneoptera</taxon>
        <taxon>Psocodea</taxon>
        <taxon>Troctomorpha</taxon>
        <taxon>Phthiraptera</taxon>
        <taxon>Amblycera</taxon>
        <taxon>Menoponidae</taxon>
        <taxon>Menopon</taxon>
    </lineage>
</organism>
<dbReference type="GO" id="GO:0005739">
    <property type="term" value="C:mitochondrion"/>
    <property type="evidence" value="ECO:0007669"/>
    <property type="project" value="TreeGrafter"/>
</dbReference>
<dbReference type="Gene3D" id="2.70.210.12">
    <property type="entry name" value="GTP1/OBG domain"/>
    <property type="match status" value="1"/>
</dbReference>
<evidence type="ECO:0000256" key="2">
    <source>
        <dbReference type="ARBA" id="ARBA00023134"/>
    </source>
</evidence>
<dbReference type="GO" id="GO:0042254">
    <property type="term" value="P:ribosome biogenesis"/>
    <property type="evidence" value="ECO:0007669"/>
    <property type="project" value="UniProtKB-UniRule"/>
</dbReference>
<dbReference type="PRINTS" id="PR00326">
    <property type="entry name" value="GTP1OBG"/>
</dbReference>
<dbReference type="EMBL" id="JARGDH010000002">
    <property type="protein sequence ID" value="KAL0277596.1"/>
    <property type="molecule type" value="Genomic_DNA"/>
</dbReference>
<dbReference type="InterPro" id="IPR045086">
    <property type="entry name" value="OBG_GTPase"/>
</dbReference>
<dbReference type="InterPro" id="IPR036726">
    <property type="entry name" value="GTP1_OBG_dom_sf"/>
</dbReference>
<dbReference type="PANTHER" id="PTHR11702:SF43">
    <property type="entry name" value="GTP-BINDING PROTEIN 10"/>
    <property type="match status" value="1"/>
</dbReference>
<comment type="caution">
    <text evidence="5">The sequence shown here is derived from an EMBL/GenBank/DDBJ whole genome shotgun (WGS) entry which is preliminary data.</text>
</comment>
<dbReference type="InterPro" id="IPR027417">
    <property type="entry name" value="P-loop_NTPase"/>
</dbReference>
<proteinExistence type="predicted"/>
<dbReference type="Pfam" id="PF01018">
    <property type="entry name" value="GTP1_OBG"/>
    <property type="match status" value="1"/>
</dbReference>
<keyword evidence="2" id="KW-0342">GTP-binding</keyword>
<dbReference type="InterPro" id="IPR006169">
    <property type="entry name" value="GTP1_OBG_dom"/>
</dbReference>
<dbReference type="PANTHER" id="PTHR11702">
    <property type="entry name" value="DEVELOPMENTALLY REGULATED GTP-BINDING PROTEIN-RELATED"/>
    <property type="match status" value="1"/>
</dbReference>
<dbReference type="Pfam" id="PF01926">
    <property type="entry name" value="MMR_HSR1"/>
    <property type="match status" value="1"/>
</dbReference>
<dbReference type="PROSITE" id="PS51710">
    <property type="entry name" value="G_OBG"/>
    <property type="match status" value="1"/>
</dbReference>
<reference evidence="5" key="1">
    <citation type="journal article" date="2024" name="Gigascience">
        <title>Chromosome-level genome of the poultry shaft louse Menopon gallinae provides insight into the host-switching and adaptive evolution of parasitic lice.</title>
        <authorList>
            <person name="Xu Y."/>
            <person name="Ma L."/>
            <person name="Liu S."/>
            <person name="Liang Y."/>
            <person name="Liu Q."/>
            <person name="He Z."/>
            <person name="Tian L."/>
            <person name="Duan Y."/>
            <person name="Cai W."/>
            <person name="Li H."/>
            <person name="Song F."/>
        </authorList>
    </citation>
    <scope>NUCLEOTIDE SEQUENCE</scope>
    <source>
        <strain evidence="5">Cailab_2023a</strain>
    </source>
</reference>
<gene>
    <name evidence="5" type="ORF">PYX00_004829</name>
</gene>
<feature type="domain" description="OBG-type G" evidence="3">
    <location>
        <begin position="145"/>
        <end position="342"/>
    </location>
</feature>
<dbReference type="InterPro" id="IPR031167">
    <property type="entry name" value="G_OBG"/>
</dbReference>
<keyword evidence="1" id="KW-0547">Nucleotide-binding</keyword>
<evidence type="ECO:0000259" key="3">
    <source>
        <dbReference type="PROSITE" id="PS51710"/>
    </source>
</evidence>
<evidence type="ECO:0008006" key="6">
    <source>
        <dbReference type="Google" id="ProtNLM"/>
    </source>
</evidence>
<dbReference type="AlphaFoldDB" id="A0AAW2I6V0"/>
<dbReference type="GO" id="GO:0005525">
    <property type="term" value="F:GTP binding"/>
    <property type="evidence" value="ECO:0007669"/>
    <property type="project" value="UniProtKB-KW"/>
</dbReference>
<accession>A0AAW2I6V0</accession>
<dbReference type="GO" id="GO:0003924">
    <property type="term" value="F:GTPase activity"/>
    <property type="evidence" value="ECO:0007669"/>
    <property type="project" value="InterPro"/>
</dbReference>
<protein>
    <recommendedName>
        <fullName evidence="6">GTP-binding protein 10</fullName>
    </recommendedName>
</protein>
<dbReference type="NCBIfam" id="TIGR00231">
    <property type="entry name" value="small_GTP"/>
    <property type="match status" value="1"/>
</dbReference>
<evidence type="ECO:0000313" key="5">
    <source>
        <dbReference type="EMBL" id="KAL0277596.1"/>
    </source>
</evidence>
<dbReference type="SUPFAM" id="SSF52540">
    <property type="entry name" value="P-loop containing nucleoside triphosphate hydrolases"/>
    <property type="match status" value="1"/>
</dbReference>
<dbReference type="InterPro" id="IPR005225">
    <property type="entry name" value="Small_GTP-bd"/>
</dbReference>
<evidence type="ECO:0000256" key="1">
    <source>
        <dbReference type="ARBA" id="ARBA00022741"/>
    </source>
</evidence>
<feature type="domain" description="Obg" evidence="4">
    <location>
        <begin position="9"/>
        <end position="144"/>
    </location>
</feature>
<dbReference type="PROSITE" id="PS51883">
    <property type="entry name" value="OBG"/>
    <property type="match status" value="1"/>
</dbReference>
<dbReference type="Gene3D" id="3.40.50.300">
    <property type="entry name" value="P-loop containing nucleotide triphosphate hydrolases"/>
    <property type="match status" value="1"/>
</dbReference>
<dbReference type="InterPro" id="IPR006073">
    <property type="entry name" value="GTP-bd"/>
</dbReference>
<dbReference type="CDD" id="cd01898">
    <property type="entry name" value="Obg"/>
    <property type="match status" value="1"/>
</dbReference>